<dbReference type="OrthoDB" id="206675at2759"/>
<dbReference type="CDD" id="cd14273">
    <property type="entry name" value="UBA_TAP-C_like"/>
    <property type="match status" value="1"/>
</dbReference>
<evidence type="ECO:0000313" key="2">
    <source>
        <dbReference type="EMBL" id="GMI38732.1"/>
    </source>
</evidence>
<gene>
    <name evidence="2" type="ORF">TrCOL_g8626</name>
</gene>
<name>A0A9W7G9F2_9STRA</name>
<feature type="compositionally biased region" description="Basic and acidic residues" evidence="1">
    <location>
        <begin position="103"/>
        <end position="136"/>
    </location>
</feature>
<protein>
    <submittedName>
        <fullName evidence="2">Uncharacterized protein</fullName>
    </submittedName>
</protein>
<evidence type="ECO:0000313" key="3">
    <source>
        <dbReference type="Proteomes" id="UP001165065"/>
    </source>
</evidence>
<organism evidence="2 3">
    <name type="scientific">Triparma columacea</name>
    <dbReference type="NCBI Taxonomy" id="722753"/>
    <lineage>
        <taxon>Eukaryota</taxon>
        <taxon>Sar</taxon>
        <taxon>Stramenopiles</taxon>
        <taxon>Ochrophyta</taxon>
        <taxon>Bolidophyceae</taxon>
        <taxon>Parmales</taxon>
        <taxon>Triparmaceae</taxon>
        <taxon>Triparma</taxon>
    </lineage>
</organism>
<dbReference type="Pfam" id="PF14555">
    <property type="entry name" value="UBA_4"/>
    <property type="match status" value="1"/>
</dbReference>
<feature type="compositionally biased region" description="Gly residues" evidence="1">
    <location>
        <begin position="82"/>
        <end position="92"/>
    </location>
</feature>
<dbReference type="EMBL" id="BRYA01000090">
    <property type="protein sequence ID" value="GMI38732.1"/>
    <property type="molecule type" value="Genomic_DNA"/>
</dbReference>
<sequence>MPTQYPNLDHPQFLYAISSQGSSTTSTSSLPLPREITSLATSDLPRIHDFELERTVLRKEEEREKEERGAKIRRSSNSGAPVGRGMGGGGLGTTVTHNNTTTSREEKESESKEELPSSLAREEEARMTEVLRKSSEEGSVDSGGGVTLAGGNKDVRRAMLMRMKSLTLASEEECGKYLDGAGYNLEQAVQQFYGDH</sequence>
<dbReference type="Proteomes" id="UP001165065">
    <property type="component" value="Unassembled WGS sequence"/>
</dbReference>
<reference evidence="3" key="1">
    <citation type="journal article" date="2023" name="Commun. Biol.">
        <title>Genome analysis of Parmales, the sister group of diatoms, reveals the evolutionary specialization of diatoms from phago-mixotrophs to photoautotrophs.</title>
        <authorList>
            <person name="Ban H."/>
            <person name="Sato S."/>
            <person name="Yoshikawa S."/>
            <person name="Yamada K."/>
            <person name="Nakamura Y."/>
            <person name="Ichinomiya M."/>
            <person name="Sato N."/>
            <person name="Blanc-Mathieu R."/>
            <person name="Endo H."/>
            <person name="Kuwata A."/>
            <person name="Ogata H."/>
        </authorList>
    </citation>
    <scope>NUCLEOTIDE SEQUENCE [LARGE SCALE GENOMIC DNA]</scope>
</reference>
<keyword evidence="3" id="KW-1185">Reference proteome</keyword>
<feature type="region of interest" description="Disordered" evidence="1">
    <location>
        <begin position="48"/>
        <end position="150"/>
    </location>
</feature>
<dbReference type="AlphaFoldDB" id="A0A9W7G9F2"/>
<comment type="caution">
    <text evidence="2">The sequence shown here is derived from an EMBL/GenBank/DDBJ whole genome shotgun (WGS) entry which is preliminary data.</text>
</comment>
<evidence type="ECO:0000256" key="1">
    <source>
        <dbReference type="SAM" id="MobiDB-lite"/>
    </source>
</evidence>
<feature type="compositionally biased region" description="Low complexity" evidence="1">
    <location>
        <begin position="93"/>
        <end position="102"/>
    </location>
</feature>
<proteinExistence type="predicted"/>
<accession>A0A9W7G9F2</accession>
<feature type="compositionally biased region" description="Basic and acidic residues" evidence="1">
    <location>
        <begin position="48"/>
        <end position="70"/>
    </location>
</feature>